<dbReference type="RefSeq" id="WP_159442280.1">
    <property type="nucleotide sequence ID" value="NZ_FSRA01000001.1"/>
</dbReference>
<sequence>MKFNLLIAVLFCSLQVFAQEGPSEESLAYHEYRSKMSVPPYELAKIKKLVAGLKTVYEESDEGHQTMPEKIYNALSLREKFTYNMIHAEDFSQNCDIFFALDEHKKIFGHLLDIFGDSNWSERQYKFFKENRDSVMALIKESVLRSKRMGVNYKYAIVEMNGWEMVPFLISTYNTDRKDHDILTVLMLLMEQNKYPVFVASASYAKLYGKDAAYDGYLDLNKANEDLIMQRADNFYKSKK</sequence>
<evidence type="ECO:0000256" key="1">
    <source>
        <dbReference type="SAM" id="SignalP"/>
    </source>
</evidence>
<protein>
    <recommendedName>
        <fullName evidence="4">DUF4919 domain-containing protein</fullName>
    </recommendedName>
</protein>
<organism evidence="2 3">
    <name type="scientific">Chitinophaga niabensis</name>
    <dbReference type="NCBI Taxonomy" id="536979"/>
    <lineage>
        <taxon>Bacteria</taxon>
        <taxon>Pseudomonadati</taxon>
        <taxon>Bacteroidota</taxon>
        <taxon>Chitinophagia</taxon>
        <taxon>Chitinophagales</taxon>
        <taxon>Chitinophagaceae</taxon>
        <taxon>Chitinophaga</taxon>
    </lineage>
</organism>
<evidence type="ECO:0008006" key="4">
    <source>
        <dbReference type="Google" id="ProtNLM"/>
    </source>
</evidence>
<keyword evidence="3" id="KW-1185">Reference proteome</keyword>
<proteinExistence type="predicted"/>
<evidence type="ECO:0000313" key="3">
    <source>
        <dbReference type="Proteomes" id="UP000185003"/>
    </source>
</evidence>
<dbReference type="EMBL" id="FSRA01000001">
    <property type="protein sequence ID" value="SIO12906.1"/>
    <property type="molecule type" value="Genomic_DNA"/>
</dbReference>
<keyword evidence="1" id="KW-0732">Signal</keyword>
<dbReference type="OrthoDB" id="1453650at2"/>
<name>A0A1N6GZI6_9BACT</name>
<evidence type="ECO:0000313" key="2">
    <source>
        <dbReference type="EMBL" id="SIO12906.1"/>
    </source>
</evidence>
<dbReference type="AlphaFoldDB" id="A0A1N6GZI6"/>
<accession>A0A1N6GZI6</accession>
<feature type="signal peptide" evidence="1">
    <location>
        <begin position="1"/>
        <end position="18"/>
    </location>
</feature>
<feature type="chain" id="PRO_5013383033" description="DUF4919 domain-containing protein" evidence="1">
    <location>
        <begin position="19"/>
        <end position="240"/>
    </location>
</feature>
<dbReference type="Proteomes" id="UP000185003">
    <property type="component" value="Unassembled WGS sequence"/>
</dbReference>
<reference evidence="2 3" key="1">
    <citation type="submission" date="2016-11" db="EMBL/GenBank/DDBJ databases">
        <authorList>
            <person name="Jaros S."/>
            <person name="Januszkiewicz K."/>
            <person name="Wedrychowicz H."/>
        </authorList>
    </citation>
    <scope>NUCLEOTIDE SEQUENCE [LARGE SCALE GENOMIC DNA]</scope>
    <source>
        <strain evidence="2 3">DSM 24787</strain>
    </source>
</reference>
<gene>
    <name evidence="2" type="ORF">SAMN04488055_3081</name>
</gene>
<dbReference type="STRING" id="536979.SAMN04488055_3081"/>